<evidence type="ECO:0000259" key="2">
    <source>
        <dbReference type="Pfam" id="PF01979"/>
    </source>
</evidence>
<feature type="chain" id="PRO_5038069911" evidence="1">
    <location>
        <begin position="20"/>
        <end position="442"/>
    </location>
</feature>
<sequence length="442" mass="48433">MKNLITLGLLILLSIKLCAQEKVQITIIKNANIFDGLNEKLISGSDVLVEGKLIKKIGKNLSAKDATIIDAGGKTLIPGLIDAHWHTYYSNAPQSILATGDAGDVAIIGFIGAERTLMRGFTSCRDVGGNPFAVARKTDTGEYPGPRLFISGPPISQTSGHFDFRGKNDVPRNLTDPMPYWERVGLIMVADGVDEVIRRSRENLRMGATQLKISGGGGVSSSYDDLDVQQYTFEEMKAVADVAKTWNTYVAAHIFTDEAVQTAIKAGIKSIEHGFLMSDETLQMMKDNDVWLSLQPLLDDEDALHFDNPYSQEKFSKVTAGTDHVYKRAKELGVKVAFGTDALFDPKAAEAQGKMLAKLKRWYTPYEVLKMATSTNAELLMLCGPRNPYREGGIGSIKEGNYADMILVDGNPLKDIDLVANPDENFVVIMKDGKVYKNTIGN</sequence>
<dbReference type="InterPro" id="IPR006680">
    <property type="entry name" value="Amidohydro-rel"/>
</dbReference>
<dbReference type="InterPro" id="IPR011059">
    <property type="entry name" value="Metal-dep_hydrolase_composite"/>
</dbReference>
<dbReference type="SUPFAM" id="SSF51338">
    <property type="entry name" value="Composite domain of metallo-dependent hydrolases"/>
    <property type="match status" value="2"/>
</dbReference>
<dbReference type="RefSeq" id="WP_189359645.1">
    <property type="nucleotide sequence ID" value="NZ_BMWZ01000002.1"/>
</dbReference>
<accession>A0A918QVR4</accession>
<gene>
    <name evidence="3" type="ORF">GCM10007028_09660</name>
</gene>
<dbReference type="AlphaFoldDB" id="A0A918QVR4"/>
<evidence type="ECO:0000313" key="4">
    <source>
        <dbReference type="Proteomes" id="UP000636004"/>
    </source>
</evidence>
<evidence type="ECO:0000256" key="1">
    <source>
        <dbReference type="SAM" id="SignalP"/>
    </source>
</evidence>
<dbReference type="PANTHER" id="PTHR43135:SF3">
    <property type="entry name" value="ALPHA-D-RIBOSE 1-METHYLPHOSPHONATE 5-TRIPHOSPHATE DIPHOSPHATASE"/>
    <property type="match status" value="1"/>
</dbReference>
<protein>
    <submittedName>
        <fullName evidence="3">Hydrolase</fullName>
    </submittedName>
</protein>
<dbReference type="Gene3D" id="2.30.40.10">
    <property type="entry name" value="Urease, subunit C, domain 1"/>
    <property type="match status" value="1"/>
</dbReference>
<dbReference type="PANTHER" id="PTHR43135">
    <property type="entry name" value="ALPHA-D-RIBOSE 1-METHYLPHOSPHONATE 5-TRIPHOSPHATE DIPHOSPHATASE"/>
    <property type="match status" value="1"/>
</dbReference>
<keyword evidence="3" id="KW-0378">Hydrolase</keyword>
<comment type="caution">
    <text evidence="3">The sequence shown here is derived from an EMBL/GenBank/DDBJ whole genome shotgun (WGS) entry which is preliminary data.</text>
</comment>
<feature type="signal peptide" evidence="1">
    <location>
        <begin position="1"/>
        <end position="19"/>
    </location>
</feature>
<dbReference type="CDD" id="cd01299">
    <property type="entry name" value="Met_dep_hydrolase_A"/>
    <property type="match status" value="1"/>
</dbReference>
<dbReference type="SUPFAM" id="SSF51556">
    <property type="entry name" value="Metallo-dependent hydrolases"/>
    <property type="match status" value="1"/>
</dbReference>
<proteinExistence type="predicted"/>
<dbReference type="InterPro" id="IPR032466">
    <property type="entry name" value="Metal_Hydrolase"/>
</dbReference>
<keyword evidence="4" id="KW-1185">Reference proteome</keyword>
<feature type="domain" description="Amidohydrolase-related" evidence="2">
    <location>
        <begin position="75"/>
        <end position="435"/>
    </location>
</feature>
<dbReference type="InterPro" id="IPR057744">
    <property type="entry name" value="OTAase-like"/>
</dbReference>
<dbReference type="Proteomes" id="UP000636004">
    <property type="component" value="Unassembled WGS sequence"/>
</dbReference>
<dbReference type="Gene3D" id="3.20.20.140">
    <property type="entry name" value="Metal-dependent hydrolases"/>
    <property type="match status" value="1"/>
</dbReference>
<dbReference type="InterPro" id="IPR051781">
    <property type="entry name" value="Metallo-dep_Hydrolase"/>
</dbReference>
<dbReference type="EMBL" id="BMWZ01000002">
    <property type="protein sequence ID" value="GGZ74404.1"/>
    <property type="molecule type" value="Genomic_DNA"/>
</dbReference>
<dbReference type="Pfam" id="PF01979">
    <property type="entry name" value="Amidohydro_1"/>
    <property type="match status" value="1"/>
</dbReference>
<keyword evidence="1" id="KW-0732">Signal</keyword>
<dbReference type="GO" id="GO:0016810">
    <property type="term" value="F:hydrolase activity, acting on carbon-nitrogen (but not peptide) bonds"/>
    <property type="evidence" value="ECO:0007669"/>
    <property type="project" value="InterPro"/>
</dbReference>
<name>A0A918QVR4_9FLAO</name>
<organism evidence="3 4">
    <name type="scientific">Algibacter mikhailovii</name>
    <dbReference type="NCBI Taxonomy" id="425498"/>
    <lineage>
        <taxon>Bacteria</taxon>
        <taxon>Pseudomonadati</taxon>
        <taxon>Bacteroidota</taxon>
        <taxon>Flavobacteriia</taxon>
        <taxon>Flavobacteriales</taxon>
        <taxon>Flavobacteriaceae</taxon>
        <taxon>Algibacter</taxon>
    </lineage>
</organism>
<reference evidence="3" key="1">
    <citation type="journal article" date="2014" name="Int. J. Syst. Evol. Microbiol.">
        <title>Complete genome sequence of Corynebacterium casei LMG S-19264T (=DSM 44701T), isolated from a smear-ripened cheese.</title>
        <authorList>
            <consortium name="US DOE Joint Genome Institute (JGI-PGF)"/>
            <person name="Walter F."/>
            <person name="Albersmeier A."/>
            <person name="Kalinowski J."/>
            <person name="Ruckert C."/>
        </authorList>
    </citation>
    <scope>NUCLEOTIDE SEQUENCE</scope>
    <source>
        <strain evidence="3">KCTC 12710</strain>
    </source>
</reference>
<reference evidence="3" key="2">
    <citation type="submission" date="2020-09" db="EMBL/GenBank/DDBJ databases">
        <authorList>
            <person name="Sun Q."/>
            <person name="Kim S."/>
        </authorList>
    </citation>
    <scope>NUCLEOTIDE SEQUENCE</scope>
    <source>
        <strain evidence="3">KCTC 12710</strain>
    </source>
</reference>
<evidence type="ECO:0000313" key="3">
    <source>
        <dbReference type="EMBL" id="GGZ74404.1"/>
    </source>
</evidence>